<gene>
    <name evidence="1" type="ORF">BLNAU_5472</name>
</gene>
<dbReference type="Proteomes" id="UP001281761">
    <property type="component" value="Unassembled WGS sequence"/>
</dbReference>
<organism evidence="1 2">
    <name type="scientific">Blattamonas nauphoetae</name>
    <dbReference type="NCBI Taxonomy" id="2049346"/>
    <lineage>
        <taxon>Eukaryota</taxon>
        <taxon>Metamonada</taxon>
        <taxon>Preaxostyla</taxon>
        <taxon>Oxymonadida</taxon>
        <taxon>Blattamonas</taxon>
    </lineage>
</organism>
<protein>
    <submittedName>
        <fullName evidence="1">Uncharacterized protein</fullName>
    </submittedName>
</protein>
<sequence>MVNEDEYHGQSLYHISTFIKTEPVVRIVDGSCELNGLISSQAPTLDESSTEPQICVCFVVCVVHAMEDRRKLDEILHDIRETVDQLDITDWIPLVTFSRATFILLPLTRVGTSRRSDTGDKTAFSDSDDSANDSLDHDLIITHGGQSLESGIEQINNHMHDQSIPPTHCRIVVLIGNGCVNEDILDTNTFGVAPNKDPYSISVPFVISTAGVGIQTLKEENVLLTVALDYILPTPNISCQSEPAPIVVTRTQIIRMETSKLVDMINLNNEDVFFGSIFTSESTAEQVKAFHEEMRLNPNWYKEMVKIRTLGTTDLVSGEERQSPINCMSAERATHRARTVSRNRKMEGNESMERLRTCMIFPNAYQKLNEAVLEAEKGNGRKAKEMVQEAQQTVNSFVAPRLLSKERVLRRLIEVSSELGE</sequence>
<name>A0ABQ9Y6U9_9EUKA</name>
<dbReference type="EMBL" id="JARBJD010000029">
    <property type="protein sequence ID" value="KAK2959423.1"/>
    <property type="molecule type" value="Genomic_DNA"/>
</dbReference>
<evidence type="ECO:0000313" key="2">
    <source>
        <dbReference type="Proteomes" id="UP001281761"/>
    </source>
</evidence>
<comment type="caution">
    <text evidence="1">The sequence shown here is derived from an EMBL/GenBank/DDBJ whole genome shotgun (WGS) entry which is preliminary data.</text>
</comment>
<dbReference type="SUPFAM" id="SSF53300">
    <property type="entry name" value="vWA-like"/>
    <property type="match status" value="1"/>
</dbReference>
<accession>A0ABQ9Y6U9</accession>
<evidence type="ECO:0000313" key="1">
    <source>
        <dbReference type="EMBL" id="KAK2959423.1"/>
    </source>
</evidence>
<proteinExistence type="predicted"/>
<reference evidence="1 2" key="1">
    <citation type="journal article" date="2022" name="bioRxiv">
        <title>Genomics of Preaxostyla Flagellates Illuminates Evolutionary Transitions and the Path Towards Mitochondrial Loss.</title>
        <authorList>
            <person name="Novak L.V.F."/>
            <person name="Treitli S.C."/>
            <person name="Pyrih J."/>
            <person name="Halakuc P."/>
            <person name="Pipaliya S.V."/>
            <person name="Vacek V."/>
            <person name="Brzon O."/>
            <person name="Soukal P."/>
            <person name="Eme L."/>
            <person name="Dacks J.B."/>
            <person name="Karnkowska A."/>
            <person name="Elias M."/>
            <person name="Hampl V."/>
        </authorList>
    </citation>
    <scope>NUCLEOTIDE SEQUENCE [LARGE SCALE GENOMIC DNA]</scope>
    <source>
        <strain evidence="1">NAU3</strain>
        <tissue evidence="1">Gut</tissue>
    </source>
</reference>
<keyword evidence="2" id="KW-1185">Reference proteome</keyword>
<dbReference type="InterPro" id="IPR036465">
    <property type="entry name" value="vWFA_dom_sf"/>
</dbReference>